<protein>
    <submittedName>
        <fullName evidence="2">Uncharacterized protein</fullName>
    </submittedName>
</protein>
<organism evidence="2 3">
    <name type="scientific">Vigna mungo</name>
    <name type="common">Black gram</name>
    <name type="synonym">Phaseolus mungo</name>
    <dbReference type="NCBI Taxonomy" id="3915"/>
    <lineage>
        <taxon>Eukaryota</taxon>
        <taxon>Viridiplantae</taxon>
        <taxon>Streptophyta</taxon>
        <taxon>Embryophyta</taxon>
        <taxon>Tracheophyta</taxon>
        <taxon>Spermatophyta</taxon>
        <taxon>Magnoliopsida</taxon>
        <taxon>eudicotyledons</taxon>
        <taxon>Gunneridae</taxon>
        <taxon>Pentapetalae</taxon>
        <taxon>rosids</taxon>
        <taxon>fabids</taxon>
        <taxon>Fabales</taxon>
        <taxon>Fabaceae</taxon>
        <taxon>Papilionoideae</taxon>
        <taxon>50 kb inversion clade</taxon>
        <taxon>NPAAA clade</taxon>
        <taxon>indigoferoid/millettioid clade</taxon>
        <taxon>Phaseoleae</taxon>
        <taxon>Vigna</taxon>
    </lineage>
</organism>
<reference evidence="2 3" key="1">
    <citation type="journal article" date="2023" name="Life. Sci Alliance">
        <title>Evolutionary insights into 3D genome organization and epigenetic landscape of Vigna mungo.</title>
        <authorList>
            <person name="Junaid A."/>
            <person name="Singh B."/>
            <person name="Bhatia S."/>
        </authorList>
    </citation>
    <scope>NUCLEOTIDE SEQUENCE [LARGE SCALE GENOMIC DNA]</scope>
    <source>
        <strain evidence="2">Urdbean</strain>
    </source>
</reference>
<evidence type="ECO:0000256" key="1">
    <source>
        <dbReference type="SAM" id="MobiDB-lite"/>
    </source>
</evidence>
<sequence>MEDLARLCVTPSDTSQSSRREMQHKVFRWNRKIVSGEALWAAPESDAETVHSVGGGGVAEMEDERVEENMKVEEIEKENEKGVVWRWVITVEDSAIETNLQTYGMHEELGDHNTDEGLPLGGEDETVILLWDEDRKSLKRFQQLAAEIDGLEVDAASIVGRKLRGGRELMEEVTLTNLRQCKEKNVTPRNVDLPPRVQPYAKCDALLESLFYHV</sequence>
<dbReference type="EMBL" id="CP144690">
    <property type="protein sequence ID" value="WVY91166.1"/>
    <property type="molecule type" value="Genomic_DNA"/>
</dbReference>
<dbReference type="AlphaFoldDB" id="A0AAQ3REP8"/>
<proteinExistence type="predicted"/>
<name>A0AAQ3REP8_VIGMU</name>
<feature type="region of interest" description="Disordered" evidence="1">
    <location>
        <begin position="1"/>
        <end position="21"/>
    </location>
</feature>
<evidence type="ECO:0000313" key="2">
    <source>
        <dbReference type="EMBL" id="WVY91166.1"/>
    </source>
</evidence>
<accession>A0AAQ3REP8</accession>
<gene>
    <name evidence="2" type="ORF">V8G54_036680</name>
</gene>
<keyword evidence="3" id="KW-1185">Reference proteome</keyword>
<evidence type="ECO:0000313" key="3">
    <source>
        <dbReference type="Proteomes" id="UP001374535"/>
    </source>
</evidence>
<dbReference type="Proteomes" id="UP001374535">
    <property type="component" value="Chromosome 11"/>
</dbReference>